<reference evidence="2" key="1">
    <citation type="submission" date="2018-05" db="EMBL/GenBank/DDBJ databases">
        <authorList>
            <person name="Lanie J.A."/>
            <person name="Ng W.-L."/>
            <person name="Kazmierczak K.M."/>
            <person name="Andrzejewski T.M."/>
            <person name="Davidsen T.M."/>
            <person name="Wayne K.J."/>
            <person name="Tettelin H."/>
            <person name="Glass J.I."/>
            <person name="Rusch D."/>
            <person name="Podicherti R."/>
            <person name="Tsui H.-C.T."/>
            <person name="Winkler M.E."/>
        </authorList>
    </citation>
    <scope>NUCLEOTIDE SEQUENCE</scope>
</reference>
<accession>A0A382RG19</accession>
<dbReference type="PANTHER" id="PTHR48090:SF7">
    <property type="entry name" value="RFBJ PROTEIN"/>
    <property type="match status" value="1"/>
</dbReference>
<dbReference type="PANTHER" id="PTHR48090">
    <property type="entry name" value="UNDECAPRENYL-PHOSPHATE 4-DEOXY-4-FORMAMIDO-L-ARABINOSE TRANSFERASE-RELATED"/>
    <property type="match status" value="1"/>
</dbReference>
<proteinExistence type="predicted"/>
<dbReference type="InterPro" id="IPR050256">
    <property type="entry name" value="Glycosyltransferase_2"/>
</dbReference>
<dbReference type="EMBL" id="UINC01121164">
    <property type="protein sequence ID" value="SVC96125.1"/>
    <property type="molecule type" value="Genomic_DNA"/>
</dbReference>
<organism evidence="2">
    <name type="scientific">marine metagenome</name>
    <dbReference type="NCBI Taxonomy" id="408172"/>
    <lineage>
        <taxon>unclassified sequences</taxon>
        <taxon>metagenomes</taxon>
        <taxon>ecological metagenomes</taxon>
    </lineage>
</organism>
<sequence>MVQISLNDNDYEIILVDDGSTDNTSQIIYDLSLKEDTNVVISHEFNLGKGAALRSGLNASSGDVVIIQDADLEYDPSEYYKLLKPIIEGRADVVYGSRFKSGEAGRVLYYWHSVGNMILTWLSNM</sequence>
<name>A0A382RG19_9ZZZZ</name>
<evidence type="ECO:0000259" key="1">
    <source>
        <dbReference type="Pfam" id="PF00535"/>
    </source>
</evidence>
<dbReference type="Gene3D" id="3.90.550.10">
    <property type="entry name" value="Spore Coat Polysaccharide Biosynthesis Protein SpsA, Chain A"/>
    <property type="match status" value="1"/>
</dbReference>
<dbReference type="SUPFAM" id="SSF53448">
    <property type="entry name" value="Nucleotide-diphospho-sugar transferases"/>
    <property type="match status" value="1"/>
</dbReference>
<dbReference type="InterPro" id="IPR029044">
    <property type="entry name" value="Nucleotide-diphossugar_trans"/>
</dbReference>
<dbReference type="InterPro" id="IPR001173">
    <property type="entry name" value="Glyco_trans_2-like"/>
</dbReference>
<dbReference type="AlphaFoldDB" id="A0A382RG19"/>
<evidence type="ECO:0000313" key="2">
    <source>
        <dbReference type="EMBL" id="SVC96125.1"/>
    </source>
</evidence>
<gene>
    <name evidence="2" type="ORF">METZ01_LOCUS348979</name>
</gene>
<dbReference type="Pfam" id="PF00535">
    <property type="entry name" value="Glycos_transf_2"/>
    <property type="match status" value="1"/>
</dbReference>
<feature type="non-terminal residue" evidence="2">
    <location>
        <position position="125"/>
    </location>
</feature>
<protein>
    <recommendedName>
        <fullName evidence="1">Glycosyltransferase 2-like domain-containing protein</fullName>
    </recommendedName>
</protein>
<feature type="domain" description="Glycosyltransferase 2-like" evidence="1">
    <location>
        <begin position="8"/>
        <end position="106"/>
    </location>
</feature>
<dbReference type="CDD" id="cd04179">
    <property type="entry name" value="DPM_DPG-synthase_like"/>
    <property type="match status" value="1"/>
</dbReference>